<dbReference type="AlphaFoldDB" id="A0A1A8ZQN0"/>
<keyword evidence="1" id="KW-0472">Membrane</keyword>
<accession>A0A1A8ZQN0</accession>
<evidence type="ECO:0000313" key="2">
    <source>
        <dbReference type="EMBL" id="SBT46186.1"/>
    </source>
</evidence>
<sequence>MEDALAPQFDVRSLGELTQLGKGGQGCVYAVDGFRINQQWPVVYKEYDPVVRSRLDVAQLRRMVSFVPTLDPATGRWLCEQSAWPAALVTCGPVVCGLLMRRIPADFEICLPAGGGTVRRPAGFQFLLNSDTYLARMAIPVDDRGRLLLLADLARSLSRLHRLGAVVGDLSPNNLLFRLGDRPGCFFIDCDAMRLAGGSALPQTETPDWEVPLPDGEPLATPATDAYKFGLLAARLFARDQSSRDTSALAAVSDDLAHLAEASLSVVPVRRPTPQDWITALTSAAAGDRLDGRPVVVGVGSGSGPEDGPAVVSTTSEPGNVGRTLVLLVMLGILIVYLVNRFG</sequence>
<dbReference type="EMBL" id="LT594323">
    <property type="protein sequence ID" value="SBT46186.1"/>
    <property type="molecule type" value="Genomic_DNA"/>
</dbReference>
<gene>
    <name evidence="2" type="ORF">GA0070611_3294</name>
</gene>
<protein>
    <recommendedName>
        <fullName evidence="4">Protein kinase domain-containing protein</fullName>
    </recommendedName>
</protein>
<evidence type="ECO:0000313" key="3">
    <source>
        <dbReference type="Proteomes" id="UP000199385"/>
    </source>
</evidence>
<evidence type="ECO:0008006" key="4">
    <source>
        <dbReference type="Google" id="ProtNLM"/>
    </source>
</evidence>
<dbReference type="Gene3D" id="1.10.510.10">
    <property type="entry name" value="Transferase(Phosphotransferase) domain 1"/>
    <property type="match status" value="1"/>
</dbReference>
<feature type="transmembrane region" description="Helical" evidence="1">
    <location>
        <begin position="321"/>
        <end position="339"/>
    </location>
</feature>
<reference evidence="3" key="1">
    <citation type="submission" date="2016-06" db="EMBL/GenBank/DDBJ databases">
        <authorList>
            <person name="Varghese N."/>
            <person name="Submissions Spin"/>
        </authorList>
    </citation>
    <scope>NUCLEOTIDE SEQUENCE [LARGE SCALE GENOMIC DNA]</scope>
    <source>
        <strain evidence="3">DSM 44815</strain>
    </source>
</reference>
<dbReference type="InterPro" id="IPR011009">
    <property type="entry name" value="Kinase-like_dom_sf"/>
</dbReference>
<dbReference type="Proteomes" id="UP000199385">
    <property type="component" value="Chromosome I"/>
</dbReference>
<dbReference type="RefSeq" id="WP_091665052.1">
    <property type="nucleotide sequence ID" value="NZ_LT594323.1"/>
</dbReference>
<name>A0A1A8ZQN0_9ACTN</name>
<organism evidence="2 3">
    <name type="scientific">Micromonospora auratinigra</name>
    <dbReference type="NCBI Taxonomy" id="261654"/>
    <lineage>
        <taxon>Bacteria</taxon>
        <taxon>Bacillati</taxon>
        <taxon>Actinomycetota</taxon>
        <taxon>Actinomycetes</taxon>
        <taxon>Micromonosporales</taxon>
        <taxon>Micromonosporaceae</taxon>
        <taxon>Micromonospora</taxon>
    </lineage>
</organism>
<keyword evidence="3" id="KW-1185">Reference proteome</keyword>
<keyword evidence="1" id="KW-0812">Transmembrane</keyword>
<dbReference type="STRING" id="261654.GA0070611_3294"/>
<dbReference type="OrthoDB" id="4061674at2"/>
<proteinExistence type="predicted"/>
<dbReference type="PATRIC" id="fig|261654.4.peg.3343"/>
<evidence type="ECO:0000256" key="1">
    <source>
        <dbReference type="SAM" id="Phobius"/>
    </source>
</evidence>
<keyword evidence="1" id="KW-1133">Transmembrane helix</keyword>
<dbReference type="SUPFAM" id="SSF56112">
    <property type="entry name" value="Protein kinase-like (PK-like)"/>
    <property type="match status" value="2"/>
</dbReference>